<dbReference type="GeneID" id="92035934"/>
<name>A0ABR1LNR3_9PEZI</name>
<organism evidence="2 3">
    <name type="scientific">Phyllosticta citribraziliensis</name>
    <dbReference type="NCBI Taxonomy" id="989973"/>
    <lineage>
        <taxon>Eukaryota</taxon>
        <taxon>Fungi</taxon>
        <taxon>Dikarya</taxon>
        <taxon>Ascomycota</taxon>
        <taxon>Pezizomycotina</taxon>
        <taxon>Dothideomycetes</taxon>
        <taxon>Dothideomycetes incertae sedis</taxon>
        <taxon>Botryosphaeriales</taxon>
        <taxon>Phyllostictaceae</taxon>
        <taxon>Phyllosticta</taxon>
    </lineage>
</organism>
<dbReference type="Proteomes" id="UP001360953">
    <property type="component" value="Unassembled WGS sequence"/>
</dbReference>
<dbReference type="EMBL" id="JBBPEH010000006">
    <property type="protein sequence ID" value="KAK7536817.1"/>
    <property type="molecule type" value="Genomic_DNA"/>
</dbReference>
<accession>A0ABR1LNR3</accession>
<dbReference type="RefSeq" id="XP_066654968.1">
    <property type="nucleotide sequence ID" value="XM_066803028.1"/>
</dbReference>
<comment type="caution">
    <text evidence="2">The sequence shown here is derived from an EMBL/GenBank/DDBJ whole genome shotgun (WGS) entry which is preliminary data.</text>
</comment>
<gene>
    <name evidence="2" type="ORF">J3D65DRAFT_667543</name>
</gene>
<evidence type="ECO:0000313" key="3">
    <source>
        <dbReference type="Proteomes" id="UP001360953"/>
    </source>
</evidence>
<evidence type="ECO:0000313" key="2">
    <source>
        <dbReference type="EMBL" id="KAK7536817.1"/>
    </source>
</evidence>
<proteinExistence type="predicted"/>
<evidence type="ECO:0000256" key="1">
    <source>
        <dbReference type="SAM" id="MobiDB-lite"/>
    </source>
</evidence>
<feature type="compositionally biased region" description="Low complexity" evidence="1">
    <location>
        <begin position="194"/>
        <end position="204"/>
    </location>
</feature>
<sequence>MSLKSPLANLFKLRDSGYFVPFPNESLLAIAKSLRKAANPVSRGAVVLGPRTEDGDGDPSTAPCLLVAASRVSVLKFLKDTTPGFDGVFGFGQWDQLLRVTRKSDVNGSGVREEPGPALTKATSAALGKRCRENEEEETQRKRARKDVTAAEVSSSAGPDNIDGVETDKQAATAGQSKKVEVISLSDNSDDSNESSGSCSPSRNAPFRARSGPSATRPAEDLDDEAQKEERLLTKLRAGLVMMEAEMGKVLLRKAEEFKMTICLINSTLNTLSDPGIRSTPADTANEPAMAASIHFDQNQMANFDAACLTEEKQRLFIQLFDMSFKANVSANAAAVRQKVSYLMLANHFDDQVEEVLRQRELDGGGQRSRGGSSKAAALTVQYEPEASGS</sequence>
<protein>
    <submittedName>
        <fullName evidence="2">Uncharacterized protein</fullName>
    </submittedName>
</protein>
<reference evidence="2 3" key="1">
    <citation type="submission" date="2024-04" db="EMBL/GenBank/DDBJ databases">
        <title>Phyllosticta paracitricarpa is synonymous to the EU quarantine fungus P. citricarpa based on phylogenomic analyses.</title>
        <authorList>
            <consortium name="Lawrence Berkeley National Laboratory"/>
            <person name="Van ingen-buijs V.A."/>
            <person name="Van westerhoven A.C."/>
            <person name="Haridas S."/>
            <person name="Skiadas P."/>
            <person name="Martin F."/>
            <person name="Groenewald J.Z."/>
            <person name="Crous P.W."/>
            <person name="Seidl M.F."/>
        </authorList>
    </citation>
    <scope>NUCLEOTIDE SEQUENCE [LARGE SCALE GENOMIC DNA]</scope>
    <source>
        <strain evidence="2 3">CPC 17464</strain>
    </source>
</reference>
<feature type="region of interest" description="Disordered" evidence="1">
    <location>
        <begin position="361"/>
        <end position="390"/>
    </location>
</feature>
<feature type="region of interest" description="Disordered" evidence="1">
    <location>
        <begin position="105"/>
        <end position="227"/>
    </location>
</feature>
<keyword evidence="3" id="KW-1185">Reference proteome</keyword>